<reference evidence="1" key="2">
    <citation type="submission" date="2025-09" db="UniProtKB">
        <authorList>
            <consortium name="EnsemblPlants"/>
        </authorList>
    </citation>
    <scope>IDENTIFICATION</scope>
</reference>
<dbReference type="Proteomes" id="UP001732700">
    <property type="component" value="Chromosome 7A"/>
</dbReference>
<evidence type="ECO:0000313" key="1">
    <source>
        <dbReference type="EnsemblPlants" id="AVESA.00010b.r2.7AG1221600.1.CDS"/>
    </source>
</evidence>
<name>A0ACD5ZVR5_AVESA</name>
<keyword evidence="2" id="KW-1185">Reference proteome</keyword>
<dbReference type="EnsemblPlants" id="AVESA.00010b.r2.7AG1221600.1">
    <property type="protein sequence ID" value="AVESA.00010b.r2.7AG1221600.1.CDS"/>
    <property type="gene ID" value="AVESA.00010b.r2.7AG1221600"/>
</dbReference>
<evidence type="ECO:0000313" key="2">
    <source>
        <dbReference type="Proteomes" id="UP001732700"/>
    </source>
</evidence>
<proteinExistence type="predicted"/>
<reference evidence="1" key="1">
    <citation type="submission" date="2021-05" db="EMBL/GenBank/DDBJ databases">
        <authorList>
            <person name="Scholz U."/>
            <person name="Mascher M."/>
            <person name="Fiebig A."/>
        </authorList>
    </citation>
    <scope>NUCLEOTIDE SEQUENCE [LARGE SCALE GENOMIC DNA]</scope>
</reference>
<sequence>MSTGAEICHGGGGAGDDGDGGLPEDQMFELLTRVSLDDLAACRQVSAQWRRLTYEPAFGPQHCRRRADAVVSGYFVQGLARNRYSATFVSMTTQTHPSSSSPPVVSLDFLPCAHVRVDAVSAHRGLACCVDADAEAAARMGGKASSARCYYACKPATRQWLALPSPRLRFPTAASAMVARPAGTGDGSAADFKILRLSVATLRDRLRCEIFDSRRFAWRRSAEVMVWPESLVAAGPATRAHGAMHWLRWPDRLTGAEDIFAFDMKSETWRLIGLPPEIDDRAERWARRKLVTVEGKLCLVVIVGDEAEVWVITGYGMQHERWEKKMVVRLKSLTVKEGSELVLRDLCSAEVAFFNAVYRVVWYDFWKGKIAEVPVHHKCIQEVLKYESDLVPWDIDENKI</sequence>
<organism evidence="1 2">
    <name type="scientific">Avena sativa</name>
    <name type="common">Oat</name>
    <dbReference type="NCBI Taxonomy" id="4498"/>
    <lineage>
        <taxon>Eukaryota</taxon>
        <taxon>Viridiplantae</taxon>
        <taxon>Streptophyta</taxon>
        <taxon>Embryophyta</taxon>
        <taxon>Tracheophyta</taxon>
        <taxon>Spermatophyta</taxon>
        <taxon>Magnoliopsida</taxon>
        <taxon>Liliopsida</taxon>
        <taxon>Poales</taxon>
        <taxon>Poaceae</taxon>
        <taxon>BOP clade</taxon>
        <taxon>Pooideae</taxon>
        <taxon>Poodae</taxon>
        <taxon>Poeae</taxon>
        <taxon>Poeae Chloroplast Group 1 (Aveneae type)</taxon>
        <taxon>Aveninae</taxon>
        <taxon>Avena</taxon>
    </lineage>
</organism>
<protein>
    <submittedName>
        <fullName evidence="1">Uncharacterized protein</fullName>
    </submittedName>
</protein>
<accession>A0ACD5ZVR5</accession>